<protein>
    <recommendedName>
        <fullName evidence="3">Tetratricopeptide repeat protein</fullName>
    </recommendedName>
</protein>
<evidence type="ECO:0000313" key="2">
    <source>
        <dbReference type="Proteomes" id="UP000266188"/>
    </source>
</evidence>
<reference evidence="2" key="1">
    <citation type="submission" date="2017-02" db="EMBL/GenBank/DDBJ databases">
        <authorList>
            <person name="Tafer H."/>
            <person name="Lopandic K."/>
        </authorList>
    </citation>
    <scope>NUCLEOTIDE SEQUENCE [LARGE SCALE GENOMIC DNA]</scope>
    <source>
        <strain evidence="2">CBS 366.77</strain>
    </source>
</reference>
<sequence>MRPVYQAHSSDVDIAALFAESLMCISPRGLWSLETGKPTGDHTVEAQKVIELAMAQPNGRNNPALCHLYIHLMEMSPYPEKALPAADRLRTLVPDGSHMLHMPTHIDMAVGDYRSAIRSNQEAMVADDKYFARESGSALYIAYRVHNICAKLYAALISGQFQEAITAADHLEEVVDSKVLSISSPPLADWTESFLGNRAHVLVRFGRWDDILRLQLPTDRPLYCATTANILYAQAIALGVLGRISEAEAAQKEFEEARAAVPRSRFNSLPCKETSVLEVASHMLHGELEYRKGNHEAAFASLRKAAELEDALPYSDPPPWMQPVRHALGGLLLEQNRVNEAEVVYKEDLGIAKDFPRRKARLNNVWSLHGLHECLVRLGKVDEALCIQVPLDIAIASADVPITTSCYCRTEACSTSANL</sequence>
<comment type="caution">
    <text evidence="1">The sequence shown here is derived from an EMBL/GenBank/DDBJ whole genome shotgun (WGS) entry which is preliminary data.</text>
</comment>
<organism evidence="1 2">
    <name type="scientific">Aspergillus sclerotialis</name>
    <dbReference type="NCBI Taxonomy" id="2070753"/>
    <lineage>
        <taxon>Eukaryota</taxon>
        <taxon>Fungi</taxon>
        <taxon>Dikarya</taxon>
        <taxon>Ascomycota</taxon>
        <taxon>Pezizomycotina</taxon>
        <taxon>Eurotiomycetes</taxon>
        <taxon>Eurotiomycetidae</taxon>
        <taxon>Eurotiales</taxon>
        <taxon>Aspergillaceae</taxon>
        <taxon>Aspergillus</taxon>
        <taxon>Aspergillus subgen. Polypaecilum</taxon>
    </lineage>
</organism>
<keyword evidence="2" id="KW-1185">Reference proteome</keyword>
<dbReference type="AlphaFoldDB" id="A0A3A2ZG51"/>
<dbReference type="PANTHER" id="PTHR45588">
    <property type="entry name" value="TPR DOMAIN-CONTAINING PROTEIN"/>
    <property type="match status" value="1"/>
</dbReference>
<dbReference type="EMBL" id="MVGC01000218">
    <property type="protein sequence ID" value="RJE21590.1"/>
    <property type="molecule type" value="Genomic_DNA"/>
</dbReference>
<dbReference type="OrthoDB" id="414774at2759"/>
<dbReference type="Gene3D" id="1.25.40.10">
    <property type="entry name" value="Tetratricopeptide repeat domain"/>
    <property type="match status" value="1"/>
</dbReference>
<gene>
    <name evidence="1" type="ORF">PHISCL_06079</name>
</gene>
<evidence type="ECO:0008006" key="3">
    <source>
        <dbReference type="Google" id="ProtNLM"/>
    </source>
</evidence>
<accession>A0A3A2ZG51</accession>
<dbReference type="Proteomes" id="UP000266188">
    <property type="component" value="Unassembled WGS sequence"/>
</dbReference>
<dbReference type="PANTHER" id="PTHR45588:SF1">
    <property type="entry name" value="WW DOMAIN-CONTAINING PROTEIN"/>
    <property type="match status" value="1"/>
</dbReference>
<evidence type="ECO:0000313" key="1">
    <source>
        <dbReference type="EMBL" id="RJE21590.1"/>
    </source>
</evidence>
<dbReference type="STRING" id="2070753.A0A3A2ZG51"/>
<dbReference type="SUPFAM" id="SSF48452">
    <property type="entry name" value="TPR-like"/>
    <property type="match status" value="1"/>
</dbReference>
<dbReference type="InterPro" id="IPR011990">
    <property type="entry name" value="TPR-like_helical_dom_sf"/>
</dbReference>
<proteinExistence type="predicted"/>
<name>A0A3A2ZG51_9EURO</name>